<dbReference type="SUPFAM" id="SSF158791">
    <property type="entry name" value="MgtE N-terminal domain-like"/>
    <property type="match status" value="1"/>
</dbReference>
<dbReference type="RefSeq" id="WP_212774975.1">
    <property type="nucleotide sequence ID" value="NZ_AP024601.1"/>
</dbReference>
<evidence type="ECO:0000313" key="12">
    <source>
        <dbReference type="Proteomes" id="UP000677436"/>
    </source>
</evidence>
<keyword evidence="6 9" id="KW-1133">Transmembrane helix</keyword>
<dbReference type="Proteomes" id="UP000677436">
    <property type="component" value="Chromosome"/>
</dbReference>
<feature type="transmembrane region" description="Helical" evidence="9">
    <location>
        <begin position="357"/>
        <end position="378"/>
    </location>
</feature>
<dbReference type="GO" id="GO:0015095">
    <property type="term" value="F:magnesium ion transmembrane transporter activity"/>
    <property type="evidence" value="ECO:0007669"/>
    <property type="project" value="UniProtKB-UniRule"/>
</dbReference>
<evidence type="ECO:0000256" key="8">
    <source>
        <dbReference type="PROSITE-ProRule" id="PRU00703"/>
    </source>
</evidence>
<comment type="function">
    <text evidence="9">Acts as a magnesium transporter.</text>
</comment>
<dbReference type="Pfam" id="PF00571">
    <property type="entry name" value="CBS"/>
    <property type="match status" value="2"/>
</dbReference>
<dbReference type="InterPro" id="IPR046342">
    <property type="entry name" value="CBS_dom_sf"/>
</dbReference>
<feature type="transmembrane region" description="Helical" evidence="9">
    <location>
        <begin position="283"/>
        <end position="304"/>
    </location>
</feature>
<dbReference type="InterPro" id="IPR000644">
    <property type="entry name" value="CBS_dom"/>
</dbReference>
<evidence type="ECO:0000256" key="4">
    <source>
        <dbReference type="ARBA" id="ARBA00022692"/>
    </source>
</evidence>
<dbReference type="PROSITE" id="PS51371">
    <property type="entry name" value="CBS"/>
    <property type="match status" value="1"/>
</dbReference>
<dbReference type="GO" id="GO:0046872">
    <property type="term" value="F:metal ion binding"/>
    <property type="evidence" value="ECO:0007669"/>
    <property type="project" value="UniProtKB-KW"/>
</dbReference>
<dbReference type="GO" id="GO:0005886">
    <property type="term" value="C:plasma membrane"/>
    <property type="evidence" value="ECO:0007669"/>
    <property type="project" value="UniProtKB-SubCell"/>
</dbReference>
<accession>A0A8D5ZNX2</accession>
<dbReference type="EMBL" id="AP024601">
    <property type="protein sequence ID" value="BCU81811.1"/>
    <property type="molecule type" value="Genomic_DNA"/>
</dbReference>
<dbReference type="InterPro" id="IPR036739">
    <property type="entry name" value="SLC41_membr_dom_sf"/>
</dbReference>
<keyword evidence="5 9" id="KW-0460">Magnesium</keyword>
<feature type="transmembrane region" description="Helical" evidence="9">
    <location>
        <begin position="384"/>
        <end position="410"/>
    </location>
</feature>
<evidence type="ECO:0000259" key="10">
    <source>
        <dbReference type="PROSITE" id="PS51371"/>
    </source>
</evidence>
<keyword evidence="4 9" id="KW-0812">Transmembrane</keyword>
<dbReference type="NCBIfam" id="TIGR00400">
    <property type="entry name" value="mgtE"/>
    <property type="match status" value="1"/>
</dbReference>
<dbReference type="SMART" id="SM00116">
    <property type="entry name" value="CBS"/>
    <property type="match status" value="2"/>
</dbReference>
<keyword evidence="9" id="KW-1003">Cell membrane</keyword>
<evidence type="ECO:0000256" key="7">
    <source>
        <dbReference type="ARBA" id="ARBA00023136"/>
    </source>
</evidence>
<sequence>MKTEALEEIRAVLAIEDKEALAERVSSLQPYDLSEMLREMDHQEQLRLISKLPLSVAAETLEYIEPELQYRILHHLEDEITSPLLKRMSSDTVVDMLLAIHPLQAARLLDLLPEDYRKKIDTLMTFPEDTAGSLATVDYISAREGWTVEQTLNHVRKVGHEAEIISYIYVTNVRGELVGVVSLKEIILAPPGTRLSEIVTEDVIAVTADTEQEEAAELLFRYDFVALPVIDAQKRMIGIIAVDDLIDVIQEVTTEDFQKLGGSQPLTEPYFKTSVWGLFRKRIGWLLFLFVGGAYTANVLSHYNEAMSKIIALSFFVPLLIGTGGNTGSQIVSMLVRALGMGEVQFSDLFRVVRKELMVGVFLGVAMGLVGFLRAYLLGVSYDIGMVVALSALAIVIWASFVAAILPLVLHRLRIDPAVVSGPFISTLVDGTGLIIYFTIAQLLLHV</sequence>
<feature type="transmembrane region" description="Helical" evidence="9">
    <location>
        <begin position="310"/>
        <end position="336"/>
    </location>
</feature>
<evidence type="ECO:0000256" key="1">
    <source>
        <dbReference type="ARBA" id="ARBA00004141"/>
    </source>
</evidence>
<evidence type="ECO:0000256" key="3">
    <source>
        <dbReference type="ARBA" id="ARBA00022448"/>
    </source>
</evidence>
<evidence type="ECO:0000256" key="2">
    <source>
        <dbReference type="ARBA" id="ARBA00009749"/>
    </source>
</evidence>
<evidence type="ECO:0000256" key="5">
    <source>
        <dbReference type="ARBA" id="ARBA00022842"/>
    </source>
</evidence>
<dbReference type="SMART" id="SM00924">
    <property type="entry name" value="MgtE_N"/>
    <property type="match status" value="1"/>
</dbReference>
<evidence type="ECO:0000256" key="9">
    <source>
        <dbReference type="RuleBase" id="RU362011"/>
    </source>
</evidence>
<name>A0A8D5ZNX2_9BACL</name>
<dbReference type="Pfam" id="PF03448">
    <property type="entry name" value="MgtE_N"/>
    <property type="match status" value="1"/>
</dbReference>
<dbReference type="PANTHER" id="PTHR41394:SF8">
    <property type="entry name" value="MAGNESIUM TRANSPORTER MGTE"/>
    <property type="match status" value="1"/>
</dbReference>
<dbReference type="InterPro" id="IPR006667">
    <property type="entry name" value="SLC41_membr_dom"/>
</dbReference>
<proteinExistence type="inferred from homology"/>
<protein>
    <recommendedName>
        <fullName evidence="9">Magnesium transporter MgtE</fullName>
    </recommendedName>
</protein>
<comment type="subunit">
    <text evidence="9">Homodimer.</text>
</comment>
<comment type="similarity">
    <text evidence="2 9">Belongs to the SLC41A transporter family.</text>
</comment>
<comment type="subcellular location">
    <subcellularLocation>
        <location evidence="9">Cell membrane</location>
        <topology evidence="9">Multi-pass membrane protein</topology>
    </subcellularLocation>
    <subcellularLocation>
        <location evidence="1">Membrane</location>
        <topology evidence="1">Multi-pass membrane protein</topology>
    </subcellularLocation>
</comment>
<organism evidence="11 12">
    <name type="scientific">Polycladomyces abyssicola</name>
    <dbReference type="NCBI Taxonomy" id="1125966"/>
    <lineage>
        <taxon>Bacteria</taxon>
        <taxon>Bacillati</taxon>
        <taxon>Bacillota</taxon>
        <taxon>Bacilli</taxon>
        <taxon>Bacillales</taxon>
        <taxon>Thermoactinomycetaceae</taxon>
        <taxon>Polycladomyces</taxon>
    </lineage>
</organism>
<dbReference type="SUPFAM" id="SSF161093">
    <property type="entry name" value="MgtE membrane domain-like"/>
    <property type="match status" value="1"/>
</dbReference>
<dbReference type="InterPro" id="IPR006669">
    <property type="entry name" value="MgtE_transporter"/>
</dbReference>
<keyword evidence="12" id="KW-1185">Reference proteome</keyword>
<dbReference type="InterPro" id="IPR006668">
    <property type="entry name" value="Mg_transptr_MgtE_intracell_dom"/>
</dbReference>
<dbReference type="KEGG" id="pabs:JIR001_15940"/>
<dbReference type="Gene3D" id="1.10.357.20">
    <property type="entry name" value="SLC41 divalent cation transporters, integral membrane domain"/>
    <property type="match status" value="1"/>
</dbReference>
<gene>
    <name evidence="11" type="primary">mgtE</name>
    <name evidence="11" type="ORF">JIR001_15940</name>
</gene>
<evidence type="ECO:0000313" key="11">
    <source>
        <dbReference type="EMBL" id="BCU81811.1"/>
    </source>
</evidence>
<dbReference type="SUPFAM" id="SSF54631">
    <property type="entry name" value="CBS-domain pair"/>
    <property type="match status" value="1"/>
</dbReference>
<dbReference type="Gene3D" id="1.25.60.10">
    <property type="entry name" value="MgtE N-terminal domain-like"/>
    <property type="match status" value="1"/>
</dbReference>
<dbReference type="Pfam" id="PF01769">
    <property type="entry name" value="MgtE"/>
    <property type="match status" value="1"/>
</dbReference>
<keyword evidence="7 9" id="KW-0472">Membrane</keyword>
<dbReference type="PANTHER" id="PTHR41394">
    <property type="entry name" value="MAGNESIUM TRANSPORTER MGTE"/>
    <property type="match status" value="1"/>
</dbReference>
<dbReference type="AlphaFoldDB" id="A0A8D5ZNX2"/>
<reference evidence="11" key="1">
    <citation type="journal article" date="2013" name="Int. J. Syst. Evol. Microbiol.">
        <title>Polycladomyces abyssicola gen. nov., sp. nov., a thermophilic filamentous bacterium isolated from hemipelagic sediment.</title>
        <authorList>
            <person name="Tsubouchi T."/>
            <person name="Shimane Y."/>
            <person name="Mori K."/>
            <person name="Usui K."/>
            <person name="Hiraki T."/>
            <person name="Tame A."/>
            <person name="Uematsu K."/>
            <person name="Maruyama T."/>
            <person name="Hatada Y."/>
        </authorList>
    </citation>
    <scope>NUCLEOTIDE SEQUENCE</scope>
    <source>
        <strain evidence="11">JIR-001</strain>
    </source>
</reference>
<dbReference type="CDD" id="cd04606">
    <property type="entry name" value="CBS_pair_Mg_transporter"/>
    <property type="match status" value="1"/>
</dbReference>
<dbReference type="InterPro" id="IPR038076">
    <property type="entry name" value="MgtE_N_sf"/>
</dbReference>
<evidence type="ECO:0000256" key="6">
    <source>
        <dbReference type="ARBA" id="ARBA00022989"/>
    </source>
</evidence>
<dbReference type="Gene3D" id="3.10.580.10">
    <property type="entry name" value="CBS-domain"/>
    <property type="match status" value="1"/>
</dbReference>
<feature type="domain" description="CBS" evidence="10">
    <location>
        <begin position="199"/>
        <end position="255"/>
    </location>
</feature>
<keyword evidence="9" id="KW-0479">Metal-binding</keyword>
<keyword evidence="8" id="KW-0129">CBS domain</keyword>
<keyword evidence="3 9" id="KW-0813">Transport</keyword>
<reference evidence="11" key="2">
    <citation type="journal article" date="2021" name="Microbiol. Resour. Announc.">
        <title>Complete Genome Sequence of Polycladomyces abyssicola JIR-001T, Isolated from Hemipelagic Sediment in Deep Seawater.</title>
        <authorList>
            <person name="Tsubouchi T."/>
            <person name="Kaneko Y."/>
        </authorList>
    </citation>
    <scope>NUCLEOTIDE SEQUENCE</scope>
    <source>
        <strain evidence="11">JIR-001</strain>
    </source>
</reference>
<feature type="transmembrane region" description="Helical" evidence="9">
    <location>
        <begin position="422"/>
        <end position="445"/>
    </location>
</feature>